<dbReference type="GO" id="GO:0080019">
    <property type="term" value="F:alcohol-forming very long-chain fatty acyl-CoA reductase activity"/>
    <property type="evidence" value="ECO:0007669"/>
    <property type="project" value="InterPro"/>
</dbReference>
<dbReference type="PANTHER" id="PTHR11011:SF45">
    <property type="entry name" value="FATTY ACYL-COA REDUCTASE CG8306-RELATED"/>
    <property type="match status" value="1"/>
</dbReference>
<dbReference type="GO" id="GO:0102965">
    <property type="term" value="F:alcohol-forming long-chain fatty acyl-CoA reductase activity"/>
    <property type="evidence" value="ECO:0007669"/>
    <property type="project" value="UniProtKB-EC"/>
</dbReference>
<dbReference type="Pfam" id="PF07993">
    <property type="entry name" value="NAD_binding_4"/>
    <property type="match status" value="1"/>
</dbReference>
<evidence type="ECO:0000313" key="8">
    <source>
        <dbReference type="Proteomes" id="UP000838878"/>
    </source>
</evidence>
<feature type="non-terminal residue" evidence="7">
    <location>
        <position position="461"/>
    </location>
</feature>
<accession>A0A8J9V2F4</accession>
<comment type="function">
    <text evidence="4">Catalyzes the reduction of fatty acyl-CoA to fatty alcohols.</text>
</comment>
<evidence type="ECO:0000256" key="3">
    <source>
        <dbReference type="ARBA" id="ARBA00023098"/>
    </source>
</evidence>
<keyword evidence="4" id="KW-0521">NADP</keyword>
<evidence type="ECO:0000259" key="5">
    <source>
        <dbReference type="Pfam" id="PF03015"/>
    </source>
</evidence>
<dbReference type="InterPro" id="IPR013120">
    <property type="entry name" value="FAR_NAD-bd"/>
</dbReference>
<feature type="domain" description="Thioester reductase (TE)" evidence="6">
    <location>
        <begin position="31"/>
        <end position="299"/>
    </location>
</feature>
<dbReference type="SUPFAM" id="SSF51735">
    <property type="entry name" value="NAD(P)-binding Rossmann-fold domains"/>
    <property type="match status" value="1"/>
</dbReference>
<dbReference type="InterPro" id="IPR033640">
    <property type="entry name" value="FAR_C"/>
</dbReference>
<dbReference type="GO" id="GO:0005777">
    <property type="term" value="C:peroxisome"/>
    <property type="evidence" value="ECO:0007669"/>
    <property type="project" value="TreeGrafter"/>
</dbReference>
<comment type="similarity">
    <text evidence="1 4">Belongs to the fatty acyl-CoA reductase family.</text>
</comment>
<evidence type="ECO:0000313" key="7">
    <source>
        <dbReference type="EMBL" id="CAH0714673.1"/>
    </source>
</evidence>
<dbReference type="AlphaFoldDB" id="A0A8J9V2F4"/>
<evidence type="ECO:0000256" key="1">
    <source>
        <dbReference type="ARBA" id="ARBA00005928"/>
    </source>
</evidence>
<dbReference type="OrthoDB" id="429813at2759"/>
<gene>
    <name evidence="7" type="ORF">BINO364_LOCUS1694</name>
</gene>
<keyword evidence="8" id="KW-1185">Reference proteome</keyword>
<dbReference type="Pfam" id="PF03015">
    <property type="entry name" value="Sterile"/>
    <property type="match status" value="1"/>
</dbReference>
<dbReference type="Proteomes" id="UP000838878">
    <property type="component" value="Chromosome 1"/>
</dbReference>
<evidence type="ECO:0000256" key="2">
    <source>
        <dbReference type="ARBA" id="ARBA00022516"/>
    </source>
</evidence>
<comment type="catalytic activity">
    <reaction evidence="4">
        <text>a long-chain fatty acyl-CoA + 2 NADPH + 2 H(+) = a long-chain primary fatty alcohol + 2 NADP(+) + CoA</text>
        <dbReference type="Rhea" id="RHEA:52716"/>
        <dbReference type="ChEBI" id="CHEBI:15378"/>
        <dbReference type="ChEBI" id="CHEBI:57287"/>
        <dbReference type="ChEBI" id="CHEBI:57783"/>
        <dbReference type="ChEBI" id="CHEBI:58349"/>
        <dbReference type="ChEBI" id="CHEBI:77396"/>
        <dbReference type="ChEBI" id="CHEBI:83139"/>
        <dbReference type="EC" id="1.2.1.84"/>
    </reaction>
</comment>
<protein>
    <recommendedName>
        <fullName evidence="4">Fatty acyl-CoA reductase</fullName>
        <ecNumber evidence="4">1.2.1.84</ecNumber>
    </recommendedName>
</protein>
<dbReference type="CDD" id="cd05236">
    <property type="entry name" value="FAR-N_SDR_e"/>
    <property type="match status" value="1"/>
</dbReference>
<keyword evidence="2 4" id="KW-0444">Lipid biosynthesis</keyword>
<organism evidence="7 8">
    <name type="scientific">Brenthis ino</name>
    <name type="common">lesser marbled fritillary</name>
    <dbReference type="NCBI Taxonomy" id="405034"/>
    <lineage>
        <taxon>Eukaryota</taxon>
        <taxon>Metazoa</taxon>
        <taxon>Ecdysozoa</taxon>
        <taxon>Arthropoda</taxon>
        <taxon>Hexapoda</taxon>
        <taxon>Insecta</taxon>
        <taxon>Pterygota</taxon>
        <taxon>Neoptera</taxon>
        <taxon>Endopterygota</taxon>
        <taxon>Lepidoptera</taxon>
        <taxon>Glossata</taxon>
        <taxon>Ditrysia</taxon>
        <taxon>Papilionoidea</taxon>
        <taxon>Nymphalidae</taxon>
        <taxon>Heliconiinae</taxon>
        <taxon>Argynnini</taxon>
        <taxon>Brenthis</taxon>
    </lineage>
</organism>
<feature type="domain" description="Fatty acyl-CoA reductase C-terminal" evidence="5">
    <location>
        <begin position="368"/>
        <end position="458"/>
    </location>
</feature>
<dbReference type="EMBL" id="OV170221">
    <property type="protein sequence ID" value="CAH0714673.1"/>
    <property type="molecule type" value="Genomic_DNA"/>
</dbReference>
<name>A0A8J9V2F4_9NEOP</name>
<keyword evidence="3 4" id="KW-0443">Lipid metabolism</keyword>
<sequence length="461" mass="52157">MLRSRFTLFYASSRKKHTSIAESYEGQSLLITGSTGFVGKVLLEKLLYQCPKIDKVYLLVREKKNIKPHQRISKMLDEPVFSRLIKEKPQMLDKIVPIAGDISSPDLAMKTQDQQLLINKVSMVFHSAASVLFDDPLDVAMNINFGGTERVLNLCLRMKTIKSFLHVSTAYCNTDKPIIEEIVYPVPASLDKVNELLAKGHVNKDEVKKLLNKQPNTYAFAKALAENLVLERHGNIPTTIIRPTIVSGSKNEPVIGWVDNWFGSTGHMALTLLGINRVVLGNPNNILDIIPVDYVANLIIVAAATNTNCKDVKVYNCSTSKVNPISLYQLKNLTIEDSKRNKANVVPFPSLHFTTSKWVQSLIILISNTLPAYFMDTMLILQGKTPRYRDFFSKVSRQRNVLDYFTFNTWEICSSKTRALAASLSPADKQNFPFDPIDIDWKTYVANYCKGIRQYMLKRQK</sequence>
<reference evidence="7" key="1">
    <citation type="submission" date="2021-12" db="EMBL/GenBank/DDBJ databases">
        <authorList>
            <person name="Martin H S."/>
        </authorList>
    </citation>
    <scope>NUCLEOTIDE SEQUENCE</scope>
</reference>
<dbReference type="PANTHER" id="PTHR11011">
    <property type="entry name" value="MALE STERILITY PROTEIN 2-RELATED"/>
    <property type="match status" value="1"/>
</dbReference>
<proteinExistence type="inferred from homology"/>
<evidence type="ECO:0000256" key="4">
    <source>
        <dbReference type="RuleBase" id="RU363097"/>
    </source>
</evidence>
<dbReference type="GO" id="GO:0035336">
    <property type="term" value="P:long-chain fatty-acyl-CoA metabolic process"/>
    <property type="evidence" value="ECO:0007669"/>
    <property type="project" value="TreeGrafter"/>
</dbReference>
<dbReference type="CDD" id="cd09071">
    <property type="entry name" value="FAR_C"/>
    <property type="match status" value="1"/>
</dbReference>
<dbReference type="InterPro" id="IPR036291">
    <property type="entry name" value="NAD(P)-bd_dom_sf"/>
</dbReference>
<evidence type="ECO:0000259" key="6">
    <source>
        <dbReference type="Pfam" id="PF07993"/>
    </source>
</evidence>
<keyword evidence="4" id="KW-0560">Oxidoreductase</keyword>
<dbReference type="Gene3D" id="3.40.50.720">
    <property type="entry name" value="NAD(P)-binding Rossmann-like Domain"/>
    <property type="match status" value="1"/>
</dbReference>
<dbReference type="InterPro" id="IPR026055">
    <property type="entry name" value="FAR"/>
</dbReference>
<dbReference type="EC" id="1.2.1.84" evidence="4"/>